<dbReference type="GO" id="GO:0016491">
    <property type="term" value="F:oxidoreductase activity"/>
    <property type="evidence" value="ECO:0007669"/>
    <property type="project" value="TreeGrafter"/>
</dbReference>
<name>A0A3B4A0P9_9GOBI</name>
<evidence type="ECO:0000313" key="1">
    <source>
        <dbReference type="Ensembl" id="ENSPMGP00000010219.1"/>
    </source>
</evidence>
<protein>
    <submittedName>
        <fullName evidence="1">Uncharacterized protein</fullName>
    </submittedName>
</protein>
<dbReference type="SUPFAM" id="SSF51735">
    <property type="entry name" value="NAD(P)-binding Rossmann-fold domains"/>
    <property type="match status" value="1"/>
</dbReference>
<reference evidence="1" key="1">
    <citation type="submission" date="2025-08" db="UniProtKB">
        <authorList>
            <consortium name="Ensembl"/>
        </authorList>
    </citation>
    <scope>IDENTIFICATION</scope>
</reference>
<keyword evidence="2" id="KW-1185">Reference proteome</keyword>
<dbReference type="InterPro" id="IPR036291">
    <property type="entry name" value="NAD(P)-bd_dom_sf"/>
</dbReference>
<dbReference type="PRINTS" id="PR00081">
    <property type="entry name" value="GDHRDH"/>
</dbReference>
<evidence type="ECO:0000313" key="2">
    <source>
        <dbReference type="Proteomes" id="UP000261520"/>
    </source>
</evidence>
<organism evidence="1 2">
    <name type="scientific">Periophthalmus magnuspinnatus</name>
    <dbReference type="NCBI Taxonomy" id="409849"/>
    <lineage>
        <taxon>Eukaryota</taxon>
        <taxon>Metazoa</taxon>
        <taxon>Chordata</taxon>
        <taxon>Craniata</taxon>
        <taxon>Vertebrata</taxon>
        <taxon>Euteleostomi</taxon>
        <taxon>Actinopterygii</taxon>
        <taxon>Neopterygii</taxon>
        <taxon>Teleostei</taxon>
        <taxon>Neoteleostei</taxon>
        <taxon>Acanthomorphata</taxon>
        <taxon>Gobiaria</taxon>
        <taxon>Gobiiformes</taxon>
        <taxon>Gobioidei</taxon>
        <taxon>Gobiidae</taxon>
        <taxon>Oxudercinae</taxon>
        <taxon>Periophthalmus</taxon>
    </lineage>
</organism>
<dbReference type="Gene3D" id="3.40.50.720">
    <property type="entry name" value="NAD(P)-binding Rossmann-like Domain"/>
    <property type="match status" value="1"/>
</dbReference>
<dbReference type="Ensembl" id="ENSPMGT00000010905.1">
    <property type="protein sequence ID" value="ENSPMGP00000010219.1"/>
    <property type="gene ID" value="ENSPMGG00000008446.1"/>
</dbReference>
<proteinExistence type="predicted"/>
<reference evidence="1" key="2">
    <citation type="submission" date="2025-09" db="UniProtKB">
        <authorList>
            <consortium name="Ensembl"/>
        </authorList>
    </citation>
    <scope>IDENTIFICATION</scope>
</reference>
<dbReference type="CDD" id="cd05325">
    <property type="entry name" value="carb_red_sniffer_like_SDR_c"/>
    <property type="match status" value="1"/>
</dbReference>
<dbReference type="InterPro" id="IPR002347">
    <property type="entry name" value="SDR_fam"/>
</dbReference>
<dbReference type="Proteomes" id="UP000261520">
    <property type="component" value="Unplaced"/>
</dbReference>
<dbReference type="PANTHER" id="PTHR43544:SF33">
    <property type="entry name" value="C-FACTOR"/>
    <property type="match status" value="1"/>
</dbReference>
<dbReference type="AlphaFoldDB" id="A0A3B4A0P9"/>
<dbReference type="InterPro" id="IPR051468">
    <property type="entry name" value="Fungal_SecMetab_SDRs"/>
</dbReference>
<dbReference type="Pfam" id="PF00106">
    <property type="entry name" value="adh_short"/>
    <property type="match status" value="1"/>
</dbReference>
<sequence length="261" mass="28448">KRKMSSKPISVLITGANRGLGLEMVKQMVDTQSPLTPLSVLFACCRDPDGPRAEVLEGEQRIHFFVLLLLDTADRSSIRQSAEQVGSLLGEKGLNLVINNAAILINSTLVDSTPEDMAKTFNTNVIGPMSVIQEFLPYLRAAAKNSEVPGMSCRKAAVVNVSSIGGLIKNVPFLQELFTAVPYRVSKAALNMLNACAAFEFQKEEILFTVLHPGWVRTDMGTADAPIDCEESIQGVLQVINSMSDKHHGVLTDYEGQTINW</sequence>
<dbReference type="PANTHER" id="PTHR43544">
    <property type="entry name" value="SHORT-CHAIN DEHYDROGENASE/REDUCTASE"/>
    <property type="match status" value="1"/>
</dbReference>
<dbReference type="GO" id="GO:0005737">
    <property type="term" value="C:cytoplasm"/>
    <property type="evidence" value="ECO:0007669"/>
    <property type="project" value="TreeGrafter"/>
</dbReference>
<dbReference type="STRING" id="409849.ENSPMGP00000010219"/>
<accession>A0A3B4A0P9</accession>